<proteinExistence type="predicted"/>
<dbReference type="Proteomes" id="UP000030745">
    <property type="component" value="Unassembled WGS sequence"/>
</dbReference>
<dbReference type="AlphaFoldDB" id="A0A067D928"/>
<dbReference type="RefSeq" id="XP_012193848.1">
    <property type="nucleotide sequence ID" value="XM_012338458.1"/>
</dbReference>
<name>A0A067D928_SAPPC</name>
<gene>
    <name evidence="2" type="ORF">SPRG_00359</name>
</gene>
<sequence length="217" mass="24076">MDAPSTIHCDCPVGSSELKLHGANCSLALLKCPWQWREPFLDERRAKLKRKVGDGYLCDPVDPAFVDQLLPGSVTKLFRVMEQDEQSQIQIEIQRLNEAKASARDRTSKWDHDDGDVGTRKALPAGSESPITVAAPVCSGEELAYLDSILLSNEAPNAVSSPSAITDTEAISRSTLEEPLLQLLSDRYETYLNYDEEELNFAENDLQPTRQPTRVTA</sequence>
<accession>A0A067D928</accession>
<feature type="region of interest" description="Disordered" evidence="1">
    <location>
        <begin position="103"/>
        <end position="124"/>
    </location>
</feature>
<feature type="compositionally biased region" description="Basic and acidic residues" evidence="1">
    <location>
        <begin position="103"/>
        <end position="119"/>
    </location>
</feature>
<evidence type="ECO:0000313" key="3">
    <source>
        <dbReference type="Proteomes" id="UP000030745"/>
    </source>
</evidence>
<dbReference type="GeneID" id="24123003"/>
<evidence type="ECO:0000313" key="2">
    <source>
        <dbReference type="EMBL" id="KDO35512.1"/>
    </source>
</evidence>
<dbReference type="EMBL" id="KK583189">
    <property type="protein sequence ID" value="KDO35512.1"/>
    <property type="molecule type" value="Genomic_DNA"/>
</dbReference>
<dbReference type="VEuPathDB" id="FungiDB:SPRG_00359"/>
<dbReference type="OrthoDB" id="62955at2759"/>
<dbReference type="OMA" id="KLHGANC"/>
<evidence type="ECO:0000256" key="1">
    <source>
        <dbReference type="SAM" id="MobiDB-lite"/>
    </source>
</evidence>
<keyword evidence="3" id="KW-1185">Reference proteome</keyword>
<organism evidence="2 3">
    <name type="scientific">Saprolegnia parasitica (strain CBS 223.65)</name>
    <dbReference type="NCBI Taxonomy" id="695850"/>
    <lineage>
        <taxon>Eukaryota</taxon>
        <taxon>Sar</taxon>
        <taxon>Stramenopiles</taxon>
        <taxon>Oomycota</taxon>
        <taxon>Saprolegniomycetes</taxon>
        <taxon>Saprolegniales</taxon>
        <taxon>Saprolegniaceae</taxon>
        <taxon>Saprolegnia</taxon>
    </lineage>
</organism>
<protein>
    <submittedName>
        <fullName evidence="2">Uncharacterized protein</fullName>
    </submittedName>
</protein>
<dbReference type="KEGG" id="spar:SPRG_00359"/>
<reference evidence="2 3" key="1">
    <citation type="journal article" date="2013" name="PLoS Genet.">
        <title>Distinctive expansion of potential virulence genes in the genome of the oomycete fish pathogen Saprolegnia parasitica.</title>
        <authorList>
            <person name="Jiang R.H."/>
            <person name="de Bruijn I."/>
            <person name="Haas B.J."/>
            <person name="Belmonte R."/>
            <person name="Lobach L."/>
            <person name="Christie J."/>
            <person name="van den Ackerveken G."/>
            <person name="Bottin A."/>
            <person name="Bulone V."/>
            <person name="Diaz-Moreno S.M."/>
            <person name="Dumas B."/>
            <person name="Fan L."/>
            <person name="Gaulin E."/>
            <person name="Govers F."/>
            <person name="Grenville-Briggs L.J."/>
            <person name="Horner N.R."/>
            <person name="Levin J.Z."/>
            <person name="Mammella M."/>
            <person name="Meijer H.J."/>
            <person name="Morris P."/>
            <person name="Nusbaum C."/>
            <person name="Oome S."/>
            <person name="Phillips A.J."/>
            <person name="van Rooyen D."/>
            <person name="Rzeszutek E."/>
            <person name="Saraiva M."/>
            <person name="Secombes C.J."/>
            <person name="Seidl M.F."/>
            <person name="Snel B."/>
            <person name="Stassen J.H."/>
            <person name="Sykes S."/>
            <person name="Tripathy S."/>
            <person name="van den Berg H."/>
            <person name="Vega-Arreguin J.C."/>
            <person name="Wawra S."/>
            <person name="Young S.K."/>
            <person name="Zeng Q."/>
            <person name="Dieguez-Uribeondo J."/>
            <person name="Russ C."/>
            <person name="Tyler B.M."/>
            <person name="van West P."/>
        </authorList>
    </citation>
    <scope>NUCLEOTIDE SEQUENCE [LARGE SCALE GENOMIC DNA]</scope>
    <source>
        <strain evidence="2 3">CBS 223.65</strain>
    </source>
</reference>